<evidence type="ECO:0000313" key="3">
    <source>
        <dbReference type="Proteomes" id="UP000830925"/>
    </source>
</evidence>
<accession>A0AAE9KNW0</accession>
<gene>
    <name evidence="2" type="ORF">MXF72_14215</name>
</gene>
<dbReference type="InterPro" id="IPR002711">
    <property type="entry name" value="HNH"/>
</dbReference>
<name>A0AAE9KNW0_ALCFA</name>
<dbReference type="GO" id="GO:0008270">
    <property type="term" value="F:zinc ion binding"/>
    <property type="evidence" value="ECO:0007669"/>
    <property type="project" value="InterPro"/>
</dbReference>
<evidence type="ECO:0000259" key="1">
    <source>
        <dbReference type="SMART" id="SM00507"/>
    </source>
</evidence>
<dbReference type="GO" id="GO:0004519">
    <property type="term" value="F:endonuclease activity"/>
    <property type="evidence" value="ECO:0007669"/>
    <property type="project" value="UniProtKB-KW"/>
</dbReference>
<sequence length="353" mass="40076">MTPIEEARLYIRNNVLIPAREHPLLDEKIKNKVRSVDIWVERFERVGDLLSYLNRFRIGSNDPVYQALHGQGLKTFEDIVPEFEKRFSFWAHDRVRPSDFIVGTQYSSHQILIFARNYDTRAGGMFVLTSDGVPSAVIIKATLSGGQYANQWIQEPSRLKYYLKSISGKFSEKFKANASIISNPNIPILTFVRRGGKDLFSYQGVFKYVGLVGEADGSKWFDLAKDDERAEVVEDSTYTKQELAKQVEVARRSTPEQRKARLRSASKKPSRIWVLSAEFRRNPDVVAEVLERASGTCEACKEPAPFKRKSDGTPYLEVHHRIQLAHGGDDTVENAIALCPNCHRKAHFGPGLD</sequence>
<feature type="domain" description="HNH nuclease" evidence="1">
    <location>
        <begin position="284"/>
        <end position="344"/>
    </location>
</feature>
<proteinExistence type="predicted"/>
<dbReference type="AlphaFoldDB" id="A0AAE9KNW0"/>
<keyword evidence="2" id="KW-0255">Endonuclease</keyword>
<dbReference type="Pfam" id="PF01844">
    <property type="entry name" value="HNH"/>
    <property type="match status" value="1"/>
</dbReference>
<dbReference type="Gene3D" id="1.10.30.50">
    <property type="match status" value="1"/>
</dbReference>
<protein>
    <submittedName>
        <fullName evidence="2">HNH endonuclease</fullName>
    </submittedName>
</protein>
<evidence type="ECO:0000313" key="2">
    <source>
        <dbReference type="EMBL" id="UPL20555.1"/>
    </source>
</evidence>
<dbReference type="RefSeq" id="WP_035270928.1">
    <property type="nucleotide sequence ID" value="NZ_CP095873.1"/>
</dbReference>
<dbReference type="InterPro" id="IPR003615">
    <property type="entry name" value="HNH_nuc"/>
</dbReference>
<dbReference type="EMBL" id="CP095873">
    <property type="protein sequence ID" value="UPL20555.1"/>
    <property type="molecule type" value="Genomic_DNA"/>
</dbReference>
<dbReference type="GO" id="GO:0003676">
    <property type="term" value="F:nucleic acid binding"/>
    <property type="evidence" value="ECO:0007669"/>
    <property type="project" value="InterPro"/>
</dbReference>
<organism evidence="2 3">
    <name type="scientific">Alcaligenes faecalis</name>
    <dbReference type="NCBI Taxonomy" id="511"/>
    <lineage>
        <taxon>Bacteria</taxon>
        <taxon>Pseudomonadati</taxon>
        <taxon>Pseudomonadota</taxon>
        <taxon>Betaproteobacteria</taxon>
        <taxon>Burkholderiales</taxon>
        <taxon>Alcaligenaceae</taxon>
        <taxon>Alcaligenes</taxon>
    </lineage>
</organism>
<dbReference type="CDD" id="cd00085">
    <property type="entry name" value="HNHc"/>
    <property type="match status" value="1"/>
</dbReference>
<dbReference type="SMART" id="SM00507">
    <property type="entry name" value="HNHc"/>
    <property type="match status" value="1"/>
</dbReference>
<keyword evidence="2" id="KW-0540">Nuclease</keyword>
<dbReference type="Proteomes" id="UP000830925">
    <property type="component" value="Chromosome"/>
</dbReference>
<keyword evidence="2" id="KW-0378">Hydrolase</keyword>
<dbReference type="GeneID" id="96774376"/>
<reference evidence="2" key="1">
    <citation type="submission" date="2022-04" db="EMBL/GenBank/DDBJ databases">
        <title>Genomic mining of Alcaligenes faecalis D334 producing ectoin and derivatives.</title>
        <authorList>
            <person name="Doan V.T."/>
            <person name="Quach N.T."/>
            <person name="Vu T.-H.-N."/>
            <person name="Phi Q.-T."/>
        </authorList>
    </citation>
    <scope>NUCLEOTIDE SEQUENCE</scope>
    <source>
        <strain evidence="2">D334</strain>
    </source>
</reference>